<dbReference type="Gene3D" id="3.40.1410.10">
    <property type="entry name" value="Chorismate lyase-like"/>
    <property type="match status" value="1"/>
</dbReference>
<dbReference type="Proteomes" id="UP000287996">
    <property type="component" value="Unassembled WGS sequence"/>
</dbReference>
<dbReference type="GO" id="GO:0042866">
    <property type="term" value="P:pyruvate biosynthetic process"/>
    <property type="evidence" value="ECO:0007669"/>
    <property type="project" value="UniProtKB-UniRule"/>
</dbReference>
<evidence type="ECO:0000256" key="2">
    <source>
        <dbReference type="ARBA" id="ARBA00022688"/>
    </source>
</evidence>
<comment type="similarity">
    <text evidence="4">Belongs to the UbiC family.</text>
</comment>
<dbReference type="EC" id="4.1.3.40" evidence="4"/>
<dbReference type="PANTHER" id="PTHR38683">
    <property type="entry name" value="CHORISMATE PYRUVATE-LYASE"/>
    <property type="match status" value="1"/>
</dbReference>
<keyword evidence="1 4" id="KW-0963">Cytoplasm</keyword>
<dbReference type="InterPro" id="IPR028978">
    <property type="entry name" value="Chorismate_lyase_/UTRA_dom_sf"/>
</dbReference>
<comment type="pathway">
    <text evidence="4">Cofactor biosynthesis; ubiquinone biosynthesis.</text>
</comment>
<protein>
    <recommendedName>
        <fullName evidence="4">Probable chorismate pyruvate-lyase</fullName>
        <shortName evidence="4">CL</shortName>
        <shortName evidence="4">CPL</shortName>
        <ecNumber evidence="4">4.1.3.40</ecNumber>
    </recommendedName>
</protein>
<comment type="caution">
    <text evidence="4">Lacks conserved residue(s) required for the propagation of feature annotation.</text>
</comment>
<dbReference type="GO" id="GO:0008813">
    <property type="term" value="F:chorismate lyase activity"/>
    <property type="evidence" value="ECO:0007669"/>
    <property type="project" value="UniProtKB-UniRule"/>
</dbReference>
<dbReference type="EMBL" id="PIQH01000002">
    <property type="protein sequence ID" value="RUO81161.1"/>
    <property type="molecule type" value="Genomic_DNA"/>
</dbReference>
<dbReference type="AlphaFoldDB" id="A0A432ZTJ4"/>
<sequence>MLCKEKLTSEFPLGSANHWQIVDADALTLPQRQWLLDRESLTARLKAHCQRFHIEVLGQQPAPLFSDEKAALCLAEDAIVREVLLCCDDTPWVFARSVFPLSAASHSGLGLAALGNQSLGEQLFKDPNLRRSPIEIASFSQDSSVALLNQQLGYPNSALLGRRSVFSTAQQSLLVAEIFLGSSPLYGTE</sequence>
<comment type="subcellular location">
    <subcellularLocation>
        <location evidence="4">Cytoplasm</location>
    </subcellularLocation>
</comment>
<dbReference type="InterPro" id="IPR007440">
    <property type="entry name" value="Chorismate--pyruvate_lyase"/>
</dbReference>
<evidence type="ECO:0000256" key="1">
    <source>
        <dbReference type="ARBA" id="ARBA00022490"/>
    </source>
</evidence>
<dbReference type="RefSeq" id="WP_126841157.1">
    <property type="nucleotide sequence ID" value="NZ_PIQH01000002.1"/>
</dbReference>
<dbReference type="Pfam" id="PF04345">
    <property type="entry name" value="Chor_lyase"/>
    <property type="match status" value="1"/>
</dbReference>
<comment type="function">
    <text evidence="4">Removes the pyruvyl group from chorismate, with concomitant aromatization of the ring, to provide 4-hydroxybenzoate (4HB) for the ubiquinone pathway.</text>
</comment>
<comment type="catalytic activity">
    <reaction evidence="4">
        <text>chorismate = 4-hydroxybenzoate + pyruvate</text>
        <dbReference type="Rhea" id="RHEA:16505"/>
        <dbReference type="ChEBI" id="CHEBI:15361"/>
        <dbReference type="ChEBI" id="CHEBI:17879"/>
        <dbReference type="ChEBI" id="CHEBI:29748"/>
        <dbReference type="EC" id="4.1.3.40"/>
    </reaction>
</comment>
<proteinExistence type="inferred from homology"/>
<comment type="caution">
    <text evidence="5">The sequence shown here is derived from an EMBL/GenBank/DDBJ whole genome shotgun (WGS) entry which is preliminary data.</text>
</comment>
<gene>
    <name evidence="4" type="primary">ubiC</name>
    <name evidence="5" type="ORF">CWI84_03355</name>
</gene>
<name>A0A432ZTJ4_9GAMM</name>
<dbReference type="HAMAP" id="MF_01632">
    <property type="entry name" value="UbiC"/>
    <property type="match status" value="1"/>
</dbReference>
<dbReference type="UniPathway" id="UPA00232"/>
<evidence type="ECO:0000313" key="5">
    <source>
        <dbReference type="EMBL" id="RUO81161.1"/>
    </source>
</evidence>
<accession>A0A432ZTJ4</accession>
<keyword evidence="6" id="KW-1185">Reference proteome</keyword>
<keyword evidence="2 4" id="KW-0831">Ubiquinone biosynthesis</keyword>
<dbReference type="GO" id="GO:0006744">
    <property type="term" value="P:ubiquinone biosynthetic process"/>
    <property type="evidence" value="ECO:0007669"/>
    <property type="project" value="UniProtKB-UniRule"/>
</dbReference>
<feature type="binding site" evidence="4">
    <location>
        <position position="81"/>
    </location>
    <ligand>
        <name>substrate</name>
    </ligand>
</feature>
<evidence type="ECO:0000256" key="3">
    <source>
        <dbReference type="ARBA" id="ARBA00023239"/>
    </source>
</evidence>
<organism evidence="5 6">
    <name type="scientific">Idiomarina tyrosinivorans</name>
    <dbReference type="NCBI Taxonomy" id="1445662"/>
    <lineage>
        <taxon>Bacteria</taxon>
        <taxon>Pseudomonadati</taxon>
        <taxon>Pseudomonadota</taxon>
        <taxon>Gammaproteobacteria</taxon>
        <taxon>Alteromonadales</taxon>
        <taxon>Idiomarinaceae</taxon>
        <taxon>Idiomarina</taxon>
    </lineage>
</organism>
<dbReference type="GO" id="GO:0005829">
    <property type="term" value="C:cytosol"/>
    <property type="evidence" value="ECO:0007669"/>
    <property type="project" value="TreeGrafter"/>
</dbReference>
<dbReference type="PANTHER" id="PTHR38683:SF1">
    <property type="entry name" value="CHORISMATE PYRUVATE-LYASE"/>
    <property type="match status" value="1"/>
</dbReference>
<feature type="binding site" evidence="4">
    <location>
        <position position="177"/>
    </location>
    <ligand>
        <name>substrate</name>
    </ligand>
</feature>
<feature type="binding site" evidence="4">
    <location>
        <position position="119"/>
    </location>
    <ligand>
        <name>substrate</name>
    </ligand>
</feature>
<evidence type="ECO:0000256" key="4">
    <source>
        <dbReference type="HAMAP-Rule" id="MF_01632"/>
    </source>
</evidence>
<dbReference type="OrthoDB" id="9789493at2"/>
<dbReference type="SUPFAM" id="SSF64288">
    <property type="entry name" value="Chorismate lyase-like"/>
    <property type="match status" value="1"/>
</dbReference>
<keyword evidence="3 4" id="KW-0456">Lyase</keyword>
<keyword evidence="4 5" id="KW-0670">Pyruvate</keyword>
<reference evidence="5 6" key="1">
    <citation type="journal article" date="2011" name="Front. Microbiol.">
        <title>Genomic signatures of strain selection and enhancement in Bacillus atrophaeus var. globigii, a historical biowarfare simulant.</title>
        <authorList>
            <person name="Gibbons H.S."/>
            <person name="Broomall S.M."/>
            <person name="McNew L.A."/>
            <person name="Daligault H."/>
            <person name="Chapman C."/>
            <person name="Bruce D."/>
            <person name="Karavis M."/>
            <person name="Krepps M."/>
            <person name="McGregor P.A."/>
            <person name="Hong C."/>
            <person name="Park K.H."/>
            <person name="Akmal A."/>
            <person name="Feldman A."/>
            <person name="Lin J.S."/>
            <person name="Chang W.E."/>
            <person name="Higgs B.W."/>
            <person name="Demirev P."/>
            <person name="Lindquist J."/>
            <person name="Liem A."/>
            <person name="Fochler E."/>
            <person name="Read T.D."/>
            <person name="Tapia R."/>
            <person name="Johnson S."/>
            <person name="Bishop-Lilly K.A."/>
            <person name="Detter C."/>
            <person name="Han C."/>
            <person name="Sozhamannan S."/>
            <person name="Rosenzweig C.N."/>
            <person name="Skowronski E.W."/>
        </authorList>
    </citation>
    <scope>NUCLEOTIDE SEQUENCE [LARGE SCALE GENOMIC DNA]</scope>
    <source>
        <strain evidence="5 6">CC-PW-9</strain>
    </source>
</reference>
<evidence type="ECO:0000313" key="6">
    <source>
        <dbReference type="Proteomes" id="UP000287996"/>
    </source>
</evidence>